<accession>A0A8S1Q571</accession>
<gene>
    <name evidence="1" type="ORF">PPRIM_AZ9-3.1.T1420060</name>
</gene>
<dbReference type="Proteomes" id="UP000688137">
    <property type="component" value="Unassembled WGS sequence"/>
</dbReference>
<dbReference type="OMA" id="NESVAYK"/>
<protein>
    <submittedName>
        <fullName evidence="1">Uncharacterized protein</fullName>
    </submittedName>
</protein>
<evidence type="ECO:0000313" key="1">
    <source>
        <dbReference type="EMBL" id="CAD8109931.1"/>
    </source>
</evidence>
<keyword evidence="2" id="KW-1185">Reference proteome</keyword>
<proteinExistence type="predicted"/>
<reference evidence="1" key="1">
    <citation type="submission" date="2021-01" db="EMBL/GenBank/DDBJ databases">
        <authorList>
            <consortium name="Genoscope - CEA"/>
            <person name="William W."/>
        </authorList>
    </citation>
    <scope>NUCLEOTIDE SEQUENCE</scope>
</reference>
<dbReference type="EMBL" id="CAJJDM010000146">
    <property type="protein sequence ID" value="CAD8109931.1"/>
    <property type="molecule type" value="Genomic_DNA"/>
</dbReference>
<organism evidence="1 2">
    <name type="scientific">Paramecium primaurelia</name>
    <dbReference type="NCBI Taxonomy" id="5886"/>
    <lineage>
        <taxon>Eukaryota</taxon>
        <taxon>Sar</taxon>
        <taxon>Alveolata</taxon>
        <taxon>Ciliophora</taxon>
        <taxon>Intramacronucleata</taxon>
        <taxon>Oligohymenophorea</taxon>
        <taxon>Peniculida</taxon>
        <taxon>Parameciidae</taxon>
        <taxon>Paramecium</taxon>
    </lineage>
</organism>
<comment type="caution">
    <text evidence="1">The sequence shown here is derived from an EMBL/GenBank/DDBJ whole genome shotgun (WGS) entry which is preliminary data.</text>
</comment>
<evidence type="ECO:0000313" key="2">
    <source>
        <dbReference type="Proteomes" id="UP000688137"/>
    </source>
</evidence>
<sequence length="1631" mass="199191">MEPVMQEIMAEVNGRYNLSNILDVLDKLRRAKRIDIDMYDKVYKQIITESRNDGDKWYQRYIPLKPKQLKELNSLNFSFDVKTSCDENNPNHTNRIQPSKLDKVQKFTSPTTFASPPTFETRGSKLTDFQSDYQKELTNQILYQISDGKRRSAQSDYIKSDKQHKTNRTISSFNINSLQQLISVVQRKIMQHYRVAFNKIIYLYNEPVKLLQDVEIQAEPSKVAKFSLKDSFQIEKEIQQFQENQILKILFHHFDNLKQYWLKKKRIKNSRNQVLLMRKHNYLWRTFNKLRKYSIKHKQNRLKKIQADHFYSLNQLRIYFEKMINYHLEKQTKNSKQKISSGLIQLRNKEILRTCFAKFIQYYQYRRNKHQNNLLAYGLYQQKLQKQYFTLWSNLVMNQQKRETNQIIMKKGLKKWKQYLQLKDFNRKRKQTADNLLIWQYKRKIFQILKGYHIIIQNKNKYNKQLYDVYLFQLLRKGFKGFVINIQIKEKKKEQYQQIGRFLQILYISKPFNILQQYTKEQKMKKELNSKARAIYRVNKLRRLTNFWLKWAQEKKFHRKQDIQNIPQIKQFQIYLYFNKYKLAFQRSLWLKNLVRIMRSKYQKDFIKELKLNNIRFKQENKYPLKLKQKVISGLRINLINHLKKQQFYKQLLSLHQHNILKHIFDYMKVRGNNYRQKLINKRSVQRSLFGKYVAGPFYFWLNYSQKHAYKRNIRNNFDKLHIIKVYQKVFKTLNDYKWKKKIQNVQDSKNIPIIIQKQKLRFFKFWNAKRLSKGKIESFCISFSNLQKRIFFKHMQLIKVRDFQKKKYMAQGRIFYLMKFAFNQLNKYKINKLKQRNNTEIIKKRQLYHLKSNSFKHMRKLFTFEQNVAYLTAITVLQIKKNLLQKYFKGFKELIVNKKRPRDQIMKMNKLRKCFAGWKVFTSKQQGTKLMVQAIQDIQKDQKLKFFRKLSSNNRIKNANMYYNQNLIKKVLMYWFDSTQSSQKTIYLTTILNKLKIKQLKKQFQKLLIKNKSMQVYQNSINLMKRKMLKIWKLKLQKLKKFQRFLFQITNNRMENMIFSFQAIRDNSKEIEIKNKYSFQLLLQHFQQWKKLYQKSNSFKRIIFSILIALKKTKICALNRMKKINKDKKIVIQCSKLQKQRIFHKWLKKLHQIEGFKKLQIILNKKEMEQFNKKAKKLFGINQQFIINSILSRNTLSRIFLRWNYLSKMNQKLKLFEFKLENIFSNKMYQKHCQSVLFYHLQSYQIKQLKGEFALKTFNKLVQHKQNAIFGQLQQDSIYYNYLDQKNIRKQIICFTLWAKLTNESVAYKFISKSLGEIFKRNMYYNLKIIKQFGDKNQIIFKKIDDKKKKKVLLYWFLQSQKRIAAKSIYNILDTNYDSKQNKLLYVAKFMEILSQNSKKTKKGNKYYDVLNSLIKNKMKQALSKVLKFSKQQYLSKCKKRKLKKQYIKLWRINKAVITFNKILGMSYDRNISYYFNKIKTQNQNQKAEFHYQNKLKYQLIQFLQQVKDTTNKKIEYLSSKQNTIIVNVCFQTWIIELLKRNNQKKQFKKIFKGFYLYHYRTIGAEFIKQLKLEKKLQIKGEQESQQSLIYSVFKGWKMLVDERKMLKKYLQQCSVEEKRGKSIPKNMPY</sequence>
<name>A0A8S1Q571_PARPR</name>